<evidence type="ECO:0000259" key="8">
    <source>
        <dbReference type="Pfam" id="PF19044"/>
    </source>
</evidence>
<evidence type="ECO:0000259" key="7">
    <source>
        <dbReference type="Pfam" id="PF03135"/>
    </source>
</evidence>
<keyword evidence="4" id="KW-0843">Virulence</keyword>
<gene>
    <name evidence="9" type="ORF">CBP34_12195</name>
</gene>
<dbReference type="AlphaFoldDB" id="A0A240U4E3"/>
<dbReference type="InterPro" id="IPR004346">
    <property type="entry name" value="CagE_TrbE_VirB"/>
</dbReference>
<dbReference type="Pfam" id="PF03135">
    <property type="entry name" value="CagE_TrbE_VirB"/>
    <property type="match status" value="1"/>
</dbReference>
<sequence length="836" mass="93420">MFGMFDRSGNAARRRSGRPGAGQPQPRHWAQALKENPLTRFVPFSSLVSEHDVITRGGDFMRVWRLDGVAFECADEHLIAERHEALCSLLRNLAGGQWAVWTHRLHRKIQDQLEDPLQAGFARDLSQAYQARLGKHTMMSNELYLTLVYRPNTSRLSRALQSTQRSKTAIAAAHAEALRVMEERTAFVHRVLRGFGPQLLGARMQGSRRYSELAEFLGYLVNGNWRPVPLAAGPLYRTLPTTRLSFGGDKLELRHGEQRRCAALVDIKEYADAVEPGILNSLLYEDSEFIETQSFSILPRREAMRALELQRDQLIASDDVVASQIADMDEALNELGDGQFCMGEYHYSLVVFGQPGEDSLADAGRRASQAIGAVGEASSLQMSPVDLVADAAWFAQMPGNWQWRPRDAKLSSRAFAALASGHNFARGKRDGNPWGEALALLRTPSGQPFYLNLHSSPEGEDSADKKLPGNTLIIGSTGVGKTTLEMFLLTLTRKWNPAPRLVLFDLDRGCEIAIRALNGRYFTLEAGKPTHLNPLQRDPTPARIQFWEQLIRICIATPALPLLPADERAIADAVKTVATMPTALRRFSTVRQNLPKSGENSLYERLGRWCEGGALGWVFDQANDQLADLDAASVIAFDTTEFLDLPEVRTPVMLYLLQVMEELVNGERLIYVISEFWKALDHEIFSDFAKQKQKTIRKQNGLGIFDTQSPSDVLRHPIGRTMVEQSVTKIFLANPEAVREEYVEGFGLSEAEFGIVRSLGAQGGRRFLVKQGHSSAICELDLSGMDDFITVLSATTDNVALLDTVRERHGNDPFLWLPELLREVQDRKSRTSRRTP</sequence>
<feature type="domain" description="CagE TrbE VirB component of type IV transporter system central" evidence="7">
    <location>
        <begin position="200"/>
        <end position="406"/>
    </location>
</feature>
<dbReference type="PANTHER" id="PTHR30121">
    <property type="entry name" value="UNCHARACTERIZED PROTEIN YJGR-RELATED"/>
    <property type="match status" value="1"/>
</dbReference>
<reference evidence="9 10" key="1">
    <citation type="submission" date="2017-05" db="EMBL/GenBank/DDBJ databases">
        <title>Polyphasic characterization of four soil-derived phenanthrene-degrading Acidovorax strains and proposal of Acidovorax phenanthrenivorans sp. nov.</title>
        <authorList>
            <person name="Singleton D.R."/>
            <person name="Lee J."/>
            <person name="Dickey A.N."/>
            <person name="Stroud A."/>
            <person name="Scholl E.H."/>
            <person name="Wright F.A."/>
            <person name="Aitken M.D."/>
        </authorList>
    </citation>
    <scope>NUCLEOTIDE SEQUENCE [LARGE SCALE GENOMIC DNA]</scope>
    <source>
        <strain evidence="9">NA3</strain>
    </source>
</reference>
<evidence type="ECO:0000256" key="3">
    <source>
        <dbReference type="ARBA" id="ARBA00022840"/>
    </source>
</evidence>
<comment type="similarity">
    <text evidence="1">Belongs to the TrbE/VirB4 family.</text>
</comment>
<feature type="region of interest" description="Disordered" evidence="6">
    <location>
        <begin position="1"/>
        <end position="27"/>
    </location>
</feature>
<dbReference type="NCBIfam" id="TIGR00929">
    <property type="entry name" value="VirB4_CagE"/>
    <property type="match status" value="1"/>
</dbReference>
<evidence type="ECO:0000256" key="5">
    <source>
        <dbReference type="ARBA" id="ARBA00023635"/>
    </source>
</evidence>
<name>A0A240U4E3_9BURK</name>
<keyword evidence="10" id="KW-1185">Reference proteome</keyword>
<dbReference type="KEGG" id="acin:CBP34_12195"/>
<dbReference type="InterPro" id="IPR051162">
    <property type="entry name" value="T4SS_component"/>
</dbReference>
<dbReference type="EMBL" id="CP021361">
    <property type="protein sequence ID" value="ART52261.1"/>
    <property type="molecule type" value="Genomic_DNA"/>
</dbReference>
<dbReference type="Pfam" id="PF19044">
    <property type="entry name" value="P-loop_TraG"/>
    <property type="match status" value="1"/>
</dbReference>
<dbReference type="GO" id="GO:0005524">
    <property type="term" value="F:ATP binding"/>
    <property type="evidence" value="ECO:0007669"/>
    <property type="project" value="UniProtKB-KW"/>
</dbReference>
<dbReference type="Gene3D" id="1.10.8.730">
    <property type="match status" value="1"/>
</dbReference>
<dbReference type="Proteomes" id="UP000194432">
    <property type="component" value="Chromosome 1"/>
</dbReference>
<dbReference type="InterPro" id="IPR043964">
    <property type="entry name" value="P-loop_TraG"/>
</dbReference>
<dbReference type="InterPro" id="IPR018145">
    <property type="entry name" value="CagE_TrbE_VirB_cntrl_dom"/>
</dbReference>
<dbReference type="PANTHER" id="PTHR30121:SF12">
    <property type="entry name" value="TYPE IV SECRETION SYSTEM PROTEIN CAGE"/>
    <property type="match status" value="1"/>
</dbReference>
<protein>
    <recommendedName>
        <fullName evidence="5">Type IV secretion system protein virB4</fullName>
    </recommendedName>
</protein>
<evidence type="ECO:0000256" key="1">
    <source>
        <dbReference type="ARBA" id="ARBA00006512"/>
    </source>
</evidence>
<dbReference type="Gene3D" id="3.40.50.300">
    <property type="entry name" value="P-loop containing nucleotide triphosphate hydrolases"/>
    <property type="match status" value="1"/>
</dbReference>
<evidence type="ECO:0000256" key="4">
    <source>
        <dbReference type="ARBA" id="ARBA00023026"/>
    </source>
</evidence>
<keyword evidence="2" id="KW-0547">Nucleotide-binding</keyword>
<evidence type="ECO:0000313" key="9">
    <source>
        <dbReference type="EMBL" id="ART52261.1"/>
    </source>
</evidence>
<proteinExistence type="inferred from homology"/>
<dbReference type="InterPro" id="IPR027417">
    <property type="entry name" value="P-loop_NTPase"/>
</dbReference>
<evidence type="ECO:0000256" key="6">
    <source>
        <dbReference type="SAM" id="MobiDB-lite"/>
    </source>
</evidence>
<evidence type="ECO:0000313" key="10">
    <source>
        <dbReference type="Proteomes" id="UP000194432"/>
    </source>
</evidence>
<evidence type="ECO:0000256" key="2">
    <source>
        <dbReference type="ARBA" id="ARBA00022741"/>
    </source>
</evidence>
<keyword evidence="3" id="KW-0067">ATP-binding</keyword>
<accession>A0A240U4E3</accession>
<dbReference type="SUPFAM" id="SSF52540">
    <property type="entry name" value="P-loop containing nucleoside triphosphate hydrolases"/>
    <property type="match status" value="1"/>
</dbReference>
<organism evidence="9 10">
    <name type="scientific">Acidovorax carolinensis</name>
    <dbReference type="NCBI Taxonomy" id="553814"/>
    <lineage>
        <taxon>Bacteria</taxon>
        <taxon>Pseudomonadati</taxon>
        <taxon>Pseudomonadota</taxon>
        <taxon>Betaproteobacteria</taxon>
        <taxon>Burkholderiales</taxon>
        <taxon>Comamonadaceae</taxon>
        <taxon>Acidovorax</taxon>
    </lineage>
</organism>
<feature type="domain" description="TraG P-loop" evidence="8">
    <location>
        <begin position="652"/>
        <end position="757"/>
    </location>
</feature>